<dbReference type="AlphaFoldDB" id="A0A176QBM6"/>
<evidence type="ECO:0000313" key="2">
    <source>
        <dbReference type="Proteomes" id="UP000076976"/>
    </source>
</evidence>
<comment type="caution">
    <text evidence="1">The sequence shown here is derived from an EMBL/GenBank/DDBJ whole genome shotgun (WGS) entry which is preliminary data.</text>
</comment>
<evidence type="ECO:0000313" key="1">
    <source>
        <dbReference type="EMBL" id="OAB87089.1"/>
    </source>
</evidence>
<dbReference type="EMBL" id="LQZG01000003">
    <property type="protein sequence ID" value="OAB87089.1"/>
    <property type="molecule type" value="Genomic_DNA"/>
</dbReference>
<dbReference type="NCBIfam" id="TIGR03847">
    <property type="entry name" value="conserved hypothetical protein"/>
    <property type="match status" value="1"/>
</dbReference>
<name>A0A176QBM6_9MICO</name>
<dbReference type="Proteomes" id="UP000076976">
    <property type="component" value="Unassembled WGS sequence"/>
</dbReference>
<proteinExistence type="predicted"/>
<gene>
    <name evidence="1" type="ORF">AWH69_12020</name>
</gene>
<dbReference type="InterPro" id="IPR021441">
    <property type="entry name" value="DUF3090"/>
</dbReference>
<dbReference type="STRING" id="262209.AWH69_12020"/>
<accession>A0A176QBM6</accession>
<protein>
    <recommendedName>
        <fullName evidence="3">DUF3090 family protein</fullName>
    </recommendedName>
</protein>
<reference evidence="1 2" key="1">
    <citation type="submission" date="2016-01" db="EMBL/GenBank/DDBJ databases">
        <title>Janibacter melonis strain CD11_4 genome sequencing and assembly.</title>
        <authorList>
            <person name="Nair G.R."/>
            <person name="Kaur G."/>
            <person name="Chander A.M."/>
            <person name="Mayilraj S."/>
        </authorList>
    </citation>
    <scope>NUCLEOTIDE SEQUENCE [LARGE SCALE GENOMIC DNA]</scope>
    <source>
        <strain evidence="1 2">CD11-4</strain>
    </source>
</reference>
<dbReference type="Pfam" id="PF11290">
    <property type="entry name" value="DUF3090"/>
    <property type="match status" value="1"/>
</dbReference>
<sequence length="181" mass="19441">MSVIEYDPPERFVVGTVGPPGDRTFYLQASDGHRRHQIAVEKVHVGVLAERIETLLDEVGGLEGGVAAAVGSADNAPLDTPITEDFRVVALSLAWDEERRVVVIECHDHDPDELAEEGDPQGEPLVGGPSTLRVVLSPAKARAFARRCETVVSAGRPSCPFCGGPLDPEGHICPRANGYRR</sequence>
<keyword evidence="2" id="KW-1185">Reference proteome</keyword>
<evidence type="ECO:0008006" key="3">
    <source>
        <dbReference type="Google" id="ProtNLM"/>
    </source>
</evidence>
<dbReference type="RefSeq" id="WP_068275856.1">
    <property type="nucleotide sequence ID" value="NZ_LQZG01000003.1"/>
</dbReference>
<organism evidence="1 2">
    <name type="scientific">Janibacter melonis</name>
    <dbReference type="NCBI Taxonomy" id="262209"/>
    <lineage>
        <taxon>Bacteria</taxon>
        <taxon>Bacillati</taxon>
        <taxon>Actinomycetota</taxon>
        <taxon>Actinomycetes</taxon>
        <taxon>Micrococcales</taxon>
        <taxon>Intrasporangiaceae</taxon>
        <taxon>Janibacter</taxon>
    </lineage>
</organism>